<feature type="region of interest" description="Disordered" evidence="2">
    <location>
        <begin position="168"/>
        <end position="198"/>
    </location>
</feature>
<protein>
    <recommendedName>
        <fullName evidence="3">BHLH domain-containing protein</fullName>
    </recommendedName>
</protein>
<feature type="coiled-coil region" evidence="1">
    <location>
        <begin position="228"/>
        <end position="255"/>
    </location>
</feature>
<dbReference type="OrthoDB" id="76469at2759"/>
<keyword evidence="1" id="KW-0175">Coiled coil</keyword>
<reference evidence="4" key="1">
    <citation type="submission" date="2013-12" db="EMBL/GenBank/DDBJ databases">
        <title>The Genome Sequence of Aphanomyces astaci APO3.</title>
        <authorList>
            <consortium name="The Broad Institute Genomics Platform"/>
            <person name="Russ C."/>
            <person name="Tyler B."/>
            <person name="van West P."/>
            <person name="Dieguez-Uribeondo J."/>
            <person name="Young S.K."/>
            <person name="Zeng Q."/>
            <person name="Gargeya S."/>
            <person name="Fitzgerald M."/>
            <person name="Abouelleil A."/>
            <person name="Alvarado L."/>
            <person name="Chapman S.B."/>
            <person name="Gainer-Dewar J."/>
            <person name="Goldberg J."/>
            <person name="Griggs A."/>
            <person name="Gujja S."/>
            <person name="Hansen M."/>
            <person name="Howarth C."/>
            <person name="Imamovic A."/>
            <person name="Ireland A."/>
            <person name="Larimer J."/>
            <person name="McCowan C."/>
            <person name="Murphy C."/>
            <person name="Pearson M."/>
            <person name="Poon T.W."/>
            <person name="Priest M."/>
            <person name="Roberts A."/>
            <person name="Saif S."/>
            <person name="Shea T."/>
            <person name="Sykes S."/>
            <person name="Wortman J."/>
            <person name="Nusbaum C."/>
            <person name="Birren B."/>
        </authorList>
    </citation>
    <scope>NUCLEOTIDE SEQUENCE [LARGE SCALE GENOMIC DNA]</scope>
    <source>
        <strain evidence="4">APO3</strain>
    </source>
</reference>
<feature type="region of interest" description="Disordered" evidence="2">
    <location>
        <begin position="325"/>
        <end position="346"/>
    </location>
</feature>
<feature type="region of interest" description="Disordered" evidence="2">
    <location>
        <begin position="28"/>
        <end position="74"/>
    </location>
</feature>
<proteinExistence type="predicted"/>
<dbReference type="Gene3D" id="4.10.280.10">
    <property type="entry name" value="Helix-loop-helix DNA-binding domain"/>
    <property type="match status" value="1"/>
</dbReference>
<evidence type="ECO:0000256" key="2">
    <source>
        <dbReference type="SAM" id="MobiDB-lite"/>
    </source>
</evidence>
<gene>
    <name evidence="4" type="ORF">H257_01880</name>
</gene>
<dbReference type="GeneID" id="20803876"/>
<dbReference type="EMBL" id="KI913116">
    <property type="protein sequence ID" value="ETV86810.1"/>
    <property type="molecule type" value="Genomic_DNA"/>
</dbReference>
<dbReference type="PROSITE" id="PS50888">
    <property type="entry name" value="BHLH"/>
    <property type="match status" value="1"/>
</dbReference>
<dbReference type="Pfam" id="PF00010">
    <property type="entry name" value="HLH"/>
    <property type="match status" value="1"/>
</dbReference>
<feature type="domain" description="BHLH" evidence="3">
    <location>
        <begin position="189"/>
        <end position="238"/>
    </location>
</feature>
<accession>W4H470</accession>
<dbReference type="AlphaFoldDB" id="W4H470"/>
<dbReference type="SUPFAM" id="SSF47459">
    <property type="entry name" value="HLH, helix-loop-helix DNA-binding domain"/>
    <property type="match status" value="1"/>
</dbReference>
<dbReference type="InterPro" id="IPR036638">
    <property type="entry name" value="HLH_DNA-bd_sf"/>
</dbReference>
<dbReference type="CDD" id="cd19682">
    <property type="entry name" value="bHLHzip_MGA_like"/>
    <property type="match status" value="1"/>
</dbReference>
<dbReference type="RefSeq" id="XP_009823609.1">
    <property type="nucleotide sequence ID" value="XM_009825307.1"/>
</dbReference>
<name>W4H470_APHAT</name>
<dbReference type="SMART" id="SM00353">
    <property type="entry name" value="HLH"/>
    <property type="match status" value="1"/>
</dbReference>
<evidence type="ECO:0000313" key="4">
    <source>
        <dbReference type="EMBL" id="ETV86810.1"/>
    </source>
</evidence>
<feature type="compositionally biased region" description="Low complexity" evidence="2">
    <location>
        <begin position="44"/>
        <end position="74"/>
    </location>
</feature>
<sequence>MDFDDMNSLQIEDLGRFLSEHMATEPGAEDWKGFSLGYADEEGSSPQAVSSSRPSTTQTPFHSSLMSSSLPNSPFPSVLPLLTRQALDSAMSEFNDFSLEEKAVKPPAAMRPTIQVASEISPPPPVQSWTQPQKPVLQHPPVATIPPPSSTSTPSGMKRPFGVMQSCDSSSCGTIGGSIEGGGFDDEDDRGYRKKSREKMRRQEVNIKFDELTMLLGMNDKVRKSAVLQEAITSIKLLTRERDELRLDRDRMKQEVSKLASCLQFSHMGSMVAANAMAMTQMPNPGGVPPTGPTGGGHFPMPNGFGMNFNPYMQSAVPQHMMPSPPLPQSLCPPIAPKIETKPKSG</sequence>
<dbReference type="InterPro" id="IPR011598">
    <property type="entry name" value="bHLH_dom"/>
</dbReference>
<evidence type="ECO:0000259" key="3">
    <source>
        <dbReference type="PROSITE" id="PS50888"/>
    </source>
</evidence>
<dbReference type="VEuPathDB" id="FungiDB:H257_01880"/>
<dbReference type="GO" id="GO:0046983">
    <property type="term" value="F:protein dimerization activity"/>
    <property type="evidence" value="ECO:0007669"/>
    <property type="project" value="InterPro"/>
</dbReference>
<organism evidence="4">
    <name type="scientific">Aphanomyces astaci</name>
    <name type="common">Crayfish plague agent</name>
    <dbReference type="NCBI Taxonomy" id="112090"/>
    <lineage>
        <taxon>Eukaryota</taxon>
        <taxon>Sar</taxon>
        <taxon>Stramenopiles</taxon>
        <taxon>Oomycota</taxon>
        <taxon>Saprolegniomycetes</taxon>
        <taxon>Saprolegniales</taxon>
        <taxon>Verrucalvaceae</taxon>
        <taxon>Aphanomyces</taxon>
    </lineage>
</organism>
<evidence type="ECO:0000256" key="1">
    <source>
        <dbReference type="SAM" id="Coils"/>
    </source>
</evidence>